<dbReference type="GO" id="GO:0005634">
    <property type="term" value="C:nucleus"/>
    <property type="evidence" value="ECO:0007669"/>
    <property type="project" value="UniProtKB-SubCell"/>
</dbReference>
<evidence type="ECO:0000256" key="1">
    <source>
        <dbReference type="ARBA" id="ARBA00004123"/>
    </source>
</evidence>
<dbReference type="Pfam" id="PF02309">
    <property type="entry name" value="AUX_IAA"/>
    <property type="match status" value="1"/>
</dbReference>
<dbReference type="PROSITE" id="PS51745">
    <property type="entry name" value="PB1"/>
    <property type="match status" value="1"/>
</dbReference>
<evidence type="ECO:0000256" key="5">
    <source>
        <dbReference type="ARBA" id="ARBA00023163"/>
    </source>
</evidence>
<keyword evidence="7 9" id="KW-0927">Auxin signaling pathway</keyword>
<dbReference type="EMBL" id="CAUOFW020006391">
    <property type="protein sequence ID" value="CAK9174549.1"/>
    <property type="molecule type" value="Genomic_DNA"/>
</dbReference>
<name>A0ABC8TYH7_9AQUA</name>
<keyword evidence="13" id="KW-1185">Reference proteome</keyword>
<dbReference type="SUPFAM" id="SSF54277">
    <property type="entry name" value="CAD &amp; PB1 domains"/>
    <property type="match status" value="1"/>
</dbReference>
<sequence length="364" mass="39813">MEGYRRKDEVCPQLLDLIPKEREWVVKGEEKRSHGLSEDKKLELRLGPPGDDWTTKNTSKTNPVQGDESLHTIGYPNTSSSAKRGYIEASWIMNNKGSQSQKFSSSESPTETVLPSPWSSSGNYQVKAQQQQTKAPFLQLKSTPQSLPVMAKESSQPCCTKVVDLQSAEKKTFSPAPANTAVPNSSQKRSAPTSVVGWPPIRSFRKNLASSNSSKPSPECQKVVPNKVANEKPLGTGPKGLFVKINMDGVPIGRKVNLKAYDCYDKLSSAVDELFRDLLAAQRDPSAGGIDNNQVDKKPITGLSDGSGEFTLVYEDNEGDGMLVGDVPWHMFVSTVKRLRVLKSSELTTLCLGSKQEKLPLDAS</sequence>
<evidence type="ECO:0000256" key="4">
    <source>
        <dbReference type="ARBA" id="ARBA00023015"/>
    </source>
</evidence>
<comment type="caution">
    <text evidence="12">The sequence shown here is derived from an EMBL/GenBank/DDBJ whole genome shotgun (WGS) entry which is preliminary data.</text>
</comment>
<comment type="function">
    <text evidence="8">Aux/IAA proteins are short-lived transcriptional factors that function as repressors of early auxin response genes at low auxin concentrations. Repression is thought to result from the interaction with auxin response factors (ARFs), proteins that bind to the auxin-responsive promoter element (AuxRE). Formation of heterodimers with ARF proteins may alter their ability to modulate early auxin response genes expression.</text>
</comment>
<keyword evidence="6 9" id="KW-0539">Nucleus</keyword>
<proteinExistence type="inferred from homology"/>
<evidence type="ECO:0000313" key="13">
    <source>
        <dbReference type="Proteomes" id="UP001642360"/>
    </source>
</evidence>
<evidence type="ECO:0000256" key="7">
    <source>
        <dbReference type="ARBA" id="ARBA00023294"/>
    </source>
</evidence>
<evidence type="ECO:0000256" key="2">
    <source>
        <dbReference type="ARBA" id="ARBA00006728"/>
    </source>
</evidence>
<feature type="compositionally biased region" description="Polar residues" evidence="10">
    <location>
        <begin position="55"/>
        <end position="64"/>
    </location>
</feature>
<evidence type="ECO:0000256" key="6">
    <source>
        <dbReference type="ARBA" id="ARBA00023242"/>
    </source>
</evidence>
<feature type="compositionally biased region" description="Polar residues" evidence="10">
    <location>
        <begin position="109"/>
        <end position="131"/>
    </location>
</feature>
<keyword evidence="5 9" id="KW-0804">Transcription</keyword>
<organism evidence="12 13">
    <name type="scientific">Ilex paraguariensis</name>
    <name type="common">yerba mate</name>
    <dbReference type="NCBI Taxonomy" id="185542"/>
    <lineage>
        <taxon>Eukaryota</taxon>
        <taxon>Viridiplantae</taxon>
        <taxon>Streptophyta</taxon>
        <taxon>Embryophyta</taxon>
        <taxon>Tracheophyta</taxon>
        <taxon>Spermatophyta</taxon>
        <taxon>Magnoliopsida</taxon>
        <taxon>eudicotyledons</taxon>
        <taxon>Gunneridae</taxon>
        <taxon>Pentapetalae</taxon>
        <taxon>asterids</taxon>
        <taxon>campanulids</taxon>
        <taxon>Aquifoliales</taxon>
        <taxon>Aquifoliaceae</taxon>
        <taxon>Ilex</taxon>
    </lineage>
</organism>
<dbReference type="Proteomes" id="UP001642360">
    <property type="component" value="Unassembled WGS sequence"/>
</dbReference>
<feature type="compositionally biased region" description="Polar residues" evidence="10">
    <location>
        <begin position="181"/>
        <end position="193"/>
    </location>
</feature>
<evidence type="ECO:0000256" key="8">
    <source>
        <dbReference type="ARBA" id="ARBA00025283"/>
    </source>
</evidence>
<gene>
    <name evidence="12" type="ORF">ILEXP_LOCUS44300</name>
</gene>
<dbReference type="FunFam" id="3.10.20.90:FF:000225">
    <property type="entry name" value="Auxin-responsive protein"/>
    <property type="match status" value="1"/>
</dbReference>
<feature type="region of interest" description="Disordered" evidence="10">
    <location>
        <begin position="173"/>
        <end position="231"/>
    </location>
</feature>
<dbReference type="Gene3D" id="3.10.20.90">
    <property type="entry name" value="Phosphatidylinositol 3-kinase Catalytic Subunit, Chain A, domain 1"/>
    <property type="match status" value="1"/>
</dbReference>
<feature type="region of interest" description="Disordered" evidence="10">
    <location>
        <begin position="27"/>
        <end position="81"/>
    </location>
</feature>
<dbReference type="GO" id="GO:0009734">
    <property type="term" value="P:auxin-activated signaling pathway"/>
    <property type="evidence" value="ECO:0007669"/>
    <property type="project" value="UniProtKB-UniRule"/>
</dbReference>
<comment type="subcellular location">
    <subcellularLocation>
        <location evidence="1 9">Nucleus</location>
    </subcellularLocation>
</comment>
<evidence type="ECO:0000256" key="9">
    <source>
        <dbReference type="RuleBase" id="RU004549"/>
    </source>
</evidence>
<evidence type="ECO:0000259" key="11">
    <source>
        <dbReference type="PROSITE" id="PS51745"/>
    </source>
</evidence>
<dbReference type="InterPro" id="IPR003311">
    <property type="entry name" value="AUX_IAA"/>
</dbReference>
<comment type="subunit">
    <text evidence="9">Homodimers and heterodimers.</text>
</comment>
<evidence type="ECO:0000256" key="10">
    <source>
        <dbReference type="SAM" id="MobiDB-lite"/>
    </source>
</evidence>
<dbReference type="AlphaFoldDB" id="A0ABC8TYH7"/>
<comment type="similarity">
    <text evidence="2 9">Belongs to the Aux/IAA family.</text>
</comment>
<evidence type="ECO:0000313" key="12">
    <source>
        <dbReference type="EMBL" id="CAK9174549.1"/>
    </source>
</evidence>
<protein>
    <recommendedName>
        <fullName evidence="9">Auxin-responsive protein</fullName>
    </recommendedName>
</protein>
<dbReference type="PANTHER" id="PTHR31734:SF2">
    <property type="entry name" value="AUXIN-RESPONSIVE PROTEIN IAA26"/>
    <property type="match status" value="1"/>
</dbReference>
<accession>A0ABC8TYH7</accession>
<feature type="compositionally biased region" description="Basic and acidic residues" evidence="10">
    <location>
        <begin position="27"/>
        <end position="44"/>
    </location>
</feature>
<feature type="domain" description="PB1" evidence="11">
    <location>
        <begin position="240"/>
        <end position="344"/>
    </location>
</feature>
<dbReference type="InterPro" id="IPR033389">
    <property type="entry name" value="AUX/IAA_dom"/>
</dbReference>
<dbReference type="InterPro" id="IPR053793">
    <property type="entry name" value="PB1-like"/>
</dbReference>
<keyword evidence="4 9" id="KW-0805">Transcription regulation</keyword>
<evidence type="ECO:0000256" key="3">
    <source>
        <dbReference type="ARBA" id="ARBA00022491"/>
    </source>
</evidence>
<feature type="compositionally biased region" description="Low complexity" evidence="10">
    <location>
        <begin position="98"/>
        <end position="108"/>
    </location>
</feature>
<keyword evidence="3 9" id="KW-0678">Repressor</keyword>
<feature type="region of interest" description="Disordered" evidence="10">
    <location>
        <begin position="97"/>
        <end position="131"/>
    </location>
</feature>
<dbReference type="PANTHER" id="PTHR31734">
    <property type="entry name" value="AUXIN-RESPONSIVE PROTEIN IAA17"/>
    <property type="match status" value="1"/>
</dbReference>
<reference evidence="12 13" key="1">
    <citation type="submission" date="2024-02" db="EMBL/GenBank/DDBJ databases">
        <authorList>
            <person name="Vignale AGUSTIN F."/>
            <person name="Sosa J E."/>
            <person name="Modenutti C."/>
        </authorList>
    </citation>
    <scope>NUCLEOTIDE SEQUENCE [LARGE SCALE GENOMIC DNA]</scope>
</reference>